<sequence length="626" mass="69839">MSEERLSFQAEVSRLLDIVAHSLYSEKEVFLRELISNASDACDRLRYAALTDGSLLGDDRDFKIRIVADKDAKTLTLVDNGIGMNRQDLVENLGTIARSGTSAFVKNLSGDSKKDVSLIGQFGVGFYSAFMVAEKVEVFSRKAGEAAGWRWVSDGQGSFTVAEDENAPARGTRIIMHIREAETEFLAEHRLRHVIKTYSDHIAVPILLGADTTDSVNAANALWTRSKSDITEEQYKEFYHHVGHAFDEPWLTLHWRAEGVIEYTGLLFVPQQRPFDLFDPRRAHHVKLYVRRVFITDEAEGLVPPYLRFLKGVVDSEDLPLNVSREMLQNNPVLTKLKAGIVKRVLGDLNKKAADPEQAADYARFWDAFGAVLKEGLYEDYAHRDDLLKLLRFRTTESKGELVSLATYISRMKEGQDAIYYITGDEKSAVEKSPQVEGFRAKGVEVLLLTDPVDEFWVGSVRETEGKQFKSVTRGGADLSKIKGEEKPEDETKDKASDGDLSSLTALLKLTLGEQVKDVRRSERLTDSAVCLVADEGDMDIHLQRLLKQHGQLGADAASKRVLEINPGHPLIRRLAEKATQDGAATSLEDAAWLLLDQARILEGETLPDPLSFARRMAAFVEKGLG</sequence>
<dbReference type="CDD" id="cd16927">
    <property type="entry name" value="HATPase_Hsp90-like"/>
    <property type="match status" value="1"/>
</dbReference>
<dbReference type="Proteomes" id="UP000216998">
    <property type="component" value="Unassembled WGS sequence"/>
</dbReference>
<reference evidence="12 13" key="1">
    <citation type="submission" date="2017-07" db="EMBL/GenBank/DDBJ databases">
        <title>Niveispirillum cyanobacteriorum sp. nov., isolated from cyanobacterial aggregates in a eutrophic lake.</title>
        <authorList>
            <person name="Cai H."/>
        </authorList>
    </citation>
    <scope>NUCLEOTIDE SEQUENCE [LARGE SCALE GENOMIC DNA]</scope>
    <source>
        <strain evidence="13">TH1-14</strain>
    </source>
</reference>
<evidence type="ECO:0000256" key="4">
    <source>
        <dbReference type="ARBA" id="ARBA00022741"/>
    </source>
</evidence>
<comment type="subunit">
    <text evidence="8">Homodimer.</text>
</comment>
<evidence type="ECO:0000313" key="12">
    <source>
        <dbReference type="EMBL" id="OYQ36448.1"/>
    </source>
</evidence>
<dbReference type="Gene3D" id="3.30.230.80">
    <property type="match status" value="1"/>
</dbReference>
<dbReference type="GO" id="GO:0016887">
    <property type="term" value="F:ATP hydrolysis activity"/>
    <property type="evidence" value="ECO:0007669"/>
    <property type="project" value="InterPro"/>
</dbReference>
<dbReference type="InterPro" id="IPR036890">
    <property type="entry name" value="HATPase_C_sf"/>
</dbReference>
<feature type="region of interest" description="Disordered" evidence="10">
    <location>
        <begin position="479"/>
        <end position="498"/>
    </location>
</feature>
<dbReference type="Pfam" id="PF00183">
    <property type="entry name" value="HSP90"/>
    <property type="match status" value="1"/>
</dbReference>
<dbReference type="GO" id="GO:0005737">
    <property type="term" value="C:cytoplasm"/>
    <property type="evidence" value="ECO:0007669"/>
    <property type="project" value="UniProtKB-SubCell"/>
</dbReference>
<dbReference type="PANTHER" id="PTHR11528">
    <property type="entry name" value="HEAT SHOCK PROTEIN 90 FAMILY MEMBER"/>
    <property type="match status" value="1"/>
</dbReference>
<comment type="function">
    <text evidence="8">Molecular chaperone. Has ATPase activity.</text>
</comment>
<feature type="binding site" evidence="9">
    <location>
        <begin position="99"/>
        <end position="100"/>
    </location>
    <ligand>
        <name>ATP</name>
        <dbReference type="ChEBI" id="CHEBI:30616"/>
    </ligand>
</feature>
<keyword evidence="6 8" id="KW-0346">Stress response</keyword>
<feature type="binding site" evidence="9">
    <location>
        <position position="92"/>
    </location>
    <ligand>
        <name>ATP</name>
        <dbReference type="ChEBI" id="CHEBI:30616"/>
    </ligand>
</feature>
<dbReference type="SUPFAM" id="SSF110942">
    <property type="entry name" value="HSP90 C-terminal domain"/>
    <property type="match status" value="1"/>
</dbReference>
<evidence type="ECO:0000256" key="2">
    <source>
        <dbReference type="ARBA" id="ARBA00008239"/>
    </source>
</evidence>
<evidence type="ECO:0000259" key="11">
    <source>
        <dbReference type="SMART" id="SM00387"/>
    </source>
</evidence>
<protein>
    <recommendedName>
        <fullName evidence="8">Chaperone protein HtpG</fullName>
    </recommendedName>
    <alternativeName>
        <fullName evidence="8">Heat shock protein HtpG</fullName>
    </alternativeName>
    <alternativeName>
        <fullName evidence="8">High temperature protein G</fullName>
    </alternativeName>
</protein>
<dbReference type="HAMAP" id="MF_00505">
    <property type="entry name" value="HSP90"/>
    <property type="match status" value="1"/>
</dbReference>
<keyword evidence="7 8" id="KW-0143">Chaperone</keyword>
<dbReference type="Gene3D" id="1.20.120.790">
    <property type="entry name" value="Heat shock protein 90, C-terminal domain"/>
    <property type="match status" value="1"/>
</dbReference>
<comment type="subcellular location">
    <subcellularLocation>
        <location evidence="1 8">Cytoplasm</location>
    </subcellularLocation>
</comment>
<dbReference type="RefSeq" id="WP_094454063.1">
    <property type="nucleotide sequence ID" value="NZ_NOXU01000022.1"/>
</dbReference>
<evidence type="ECO:0000256" key="8">
    <source>
        <dbReference type="HAMAP-Rule" id="MF_00505"/>
    </source>
</evidence>
<dbReference type="PIRSF" id="PIRSF002583">
    <property type="entry name" value="Hsp90"/>
    <property type="match status" value="1"/>
</dbReference>
<feature type="binding site" evidence="9">
    <location>
        <position position="33"/>
    </location>
    <ligand>
        <name>ATP</name>
        <dbReference type="ChEBI" id="CHEBI:30616"/>
    </ligand>
</feature>
<evidence type="ECO:0000256" key="3">
    <source>
        <dbReference type="ARBA" id="ARBA00022490"/>
    </source>
</evidence>
<name>A0A255Z4N8_9PROT</name>
<evidence type="ECO:0000313" key="13">
    <source>
        <dbReference type="Proteomes" id="UP000216998"/>
    </source>
</evidence>
<feature type="binding site" evidence="9">
    <location>
        <begin position="121"/>
        <end position="126"/>
    </location>
    <ligand>
        <name>ATP</name>
        <dbReference type="ChEBI" id="CHEBI:30616"/>
    </ligand>
</feature>
<dbReference type="GO" id="GO:0140662">
    <property type="term" value="F:ATP-dependent protein folding chaperone"/>
    <property type="evidence" value="ECO:0007669"/>
    <property type="project" value="InterPro"/>
</dbReference>
<proteinExistence type="inferred from homology"/>
<dbReference type="GO" id="GO:0051082">
    <property type="term" value="F:unfolded protein binding"/>
    <property type="evidence" value="ECO:0007669"/>
    <property type="project" value="UniProtKB-UniRule"/>
</dbReference>
<evidence type="ECO:0000256" key="6">
    <source>
        <dbReference type="ARBA" id="ARBA00023016"/>
    </source>
</evidence>
<comment type="caution">
    <text evidence="8">Lacks conserved residue(s) required for the propagation of feature annotation.</text>
</comment>
<dbReference type="AlphaFoldDB" id="A0A255Z4N8"/>
<dbReference type="PRINTS" id="PR00775">
    <property type="entry name" value="HEATSHOCK90"/>
</dbReference>
<feature type="region of interest" description="C" evidence="8">
    <location>
        <begin position="546"/>
        <end position="626"/>
    </location>
</feature>
<gene>
    <name evidence="8" type="primary">htpG</name>
    <name evidence="12" type="ORF">CHU95_04270</name>
</gene>
<dbReference type="NCBIfam" id="NF003555">
    <property type="entry name" value="PRK05218.1"/>
    <property type="match status" value="1"/>
</dbReference>
<evidence type="ECO:0000256" key="9">
    <source>
        <dbReference type="PIRSR" id="PIRSR002583-1"/>
    </source>
</evidence>
<dbReference type="InterPro" id="IPR020575">
    <property type="entry name" value="Hsp90_N"/>
</dbReference>
<feature type="binding site" evidence="9">
    <location>
        <position position="37"/>
    </location>
    <ligand>
        <name>ATP</name>
        <dbReference type="ChEBI" id="CHEBI:30616"/>
    </ligand>
</feature>
<dbReference type="SUPFAM" id="SSF54211">
    <property type="entry name" value="Ribosomal protein S5 domain 2-like"/>
    <property type="match status" value="1"/>
</dbReference>
<feature type="domain" description="Histidine kinase/HSP90-like ATPase" evidence="11">
    <location>
        <begin position="26"/>
        <end position="182"/>
    </location>
</feature>
<evidence type="ECO:0000256" key="1">
    <source>
        <dbReference type="ARBA" id="ARBA00004496"/>
    </source>
</evidence>
<dbReference type="InterPro" id="IPR003594">
    <property type="entry name" value="HATPase_dom"/>
</dbReference>
<dbReference type="Gene3D" id="3.40.50.11260">
    <property type="match status" value="1"/>
</dbReference>
<accession>A0A255Z4N8</accession>
<dbReference type="Pfam" id="PF13589">
    <property type="entry name" value="HATPase_c_3"/>
    <property type="match status" value="1"/>
</dbReference>
<keyword evidence="3 8" id="KW-0963">Cytoplasm</keyword>
<comment type="similarity">
    <text evidence="2 8">Belongs to the heat shock protein 90 family.</text>
</comment>
<feature type="binding site" evidence="9">
    <location>
        <position position="325"/>
    </location>
    <ligand>
        <name>ATP</name>
        <dbReference type="ChEBI" id="CHEBI:30616"/>
    </ligand>
</feature>
<feature type="region of interest" description="A; substrate-binding" evidence="8">
    <location>
        <begin position="1"/>
        <end position="325"/>
    </location>
</feature>
<dbReference type="EMBL" id="NOXU01000022">
    <property type="protein sequence ID" value="OYQ36448.1"/>
    <property type="molecule type" value="Genomic_DNA"/>
</dbReference>
<feature type="binding site" evidence="9">
    <location>
        <position position="172"/>
    </location>
    <ligand>
        <name>ATP</name>
        <dbReference type="ChEBI" id="CHEBI:30616"/>
    </ligand>
</feature>
<evidence type="ECO:0000256" key="10">
    <source>
        <dbReference type="SAM" id="MobiDB-lite"/>
    </source>
</evidence>
<dbReference type="SUPFAM" id="SSF55874">
    <property type="entry name" value="ATPase domain of HSP90 chaperone/DNA topoisomerase II/histidine kinase"/>
    <property type="match status" value="1"/>
</dbReference>
<feature type="binding site" evidence="9">
    <location>
        <position position="79"/>
    </location>
    <ligand>
        <name>ATP</name>
        <dbReference type="ChEBI" id="CHEBI:30616"/>
    </ligand>
</feature>
<keyword evidence="5 8" id="KW-0067">ATP-binding</keyword>
<dbReference type="Gene3D" id="3.30.565.10">
    <property type="entry name" value="Histidine kinase-like ATPase, C-terminal domain"/>
    <property type="match status" value="1"/>
</dbReference>
<evidence type="ECO:0000256" key="5">
    <source>
        <dbReference type="ARBA" id="ARBA00022840"/>
    </source>
</evidence>
<keyword evidence="4 8" id="KW-0547">Nucleotide-binding</keyword>
<dbReference type="InterPro" id="IPR001404">
    <property type="entry name" value="Hsp90_fam"/>
</dbReference>
<feature type="binding site" evidence="9">
    <location>
        <position position="84"/>
    </location>
    <ligand>
        <name>ATP</name>
        <dbReference type="ChEBI" id="CHEBI:30616"/>
    </ligand>
</feature>
<dbReference type="InterPro" id="IPR020568">
    <property type="entry name" value="Ribosomal_Su5_D2-typ_SF"/>
</dbReference>
<comment type="caution">
    <text evidence="12">The sequence shown here is derived from an EMBL/GenBank/DDBJ whole genome shotgun (WGS) entry which is preliminary data.</text>
</comment>
<organism evidence="12 13">
    <name type="scientific">Niveispirillum lacus</name>
    <dbReference type="NCBI Taxonomy" id="1981099"/>
    <lineage>
        <taxon>Bacteria</taxon>
        <taxon>Pseudomonadati</taxon>
        <taxon>Pseudomonadota</taxon>
        <taxon>Alphaproteobacteria</taxon>
        <taxon>Rhodospirillales</taxon>
        <taxon>Azospirillaceae</taxon>
        <taxon>Niveispirillum</taxon>
    </lineage>
</organism>
<evidence type="ECO:0000256" key="7">
    <source>
        <dbReference type="ARBA" id="ARBA00023186"/>
    </source>
</evidence>
<dbReference type="SMART" id="SM00387">
    <property type="entry name" value="HATPase_c"/>
    <property type="match status" value="1"/>
</dbReference>
<keyword evidence="13" id="KW-1185">Reference proteome</keyword>
<dbReference type="FunFam" id="3.30.565.10:FF:000009">
    <property type="entry name" value="Molecular chaperone HtpG"/>
    <property type="match status" value="1"/>
</dbReference>
<dbReference type="OrthoDB" id="9802640at2"/>
<dbReference type="InterPro" id="IPR037196">
    <property type="entry name" value="HSP90_C"/>
</dbReference>
<feature type="compositionally biased region" description="Basic and acidic residues" evidence="10">
    <location>
        <begin position="480"/>
        <end position="498"/>
    </location>
</feature>
<dbReference type="GO" id="GO:0005524">
    <property type="term" value="F:ATP binding"/>
    <property type="evidence" value="ECO:0007669"/>
    <property type="project" value="UniProtKB-UniRule"/>
</dbReference>